<reference evidence="2" key="2">
    <citation type="journal article" date="2023" name="IMA Fungus">
        <title>Comparative genomic study of the Penicillium genus elucidates a diverse pangenome and 15 lateral gene transfer events.</title>
        <authorList>
            <person name="Petersen C."/>
            <person name="Sorensen T."/>
            <person name="Nielsen M.R."/>
            <person name="Sondergaard T.E."/>
            <person name="Sorensen J.L."/>
            <person name="Fitzpatrick D.A."/>
            <person name="Frisvad J.C."/>
            <person name="Nielsen K.L."/>
        </authorList>
    </citation>
    <scope>NUCLEOTIDE SEQUENCE</scope>
    <source>
        <strain evidence="2">IBT 26290</strain>
    </source>
</reference>
<name>A0A9W9LPL9_9EURO</name>
<keyword evidence="3" id="KW-1185">Reference proteome</keyword>
<dbReference type="AlphaFoldDB" id="A0A9W9LPL9"/>
<dbReference type="GeneID" id="81425792"/>
<protein>
    <submittedName>
        <fullName evidence="2">Uncharacterized protein</fullName>
    </submittedName>
</protein>
<sequence length="69" mass="7160">MCLLSTLVTLASPFLAVSAAFSVQANNVLTSISAISEIVQANEDAITRYQGGTMAAILMGRKATILGML</sequence>
<accession>A0A9W9LPL9</accession>
<gene>
    <name evidence="2" type="ORF">N7482_004491</name>
</gene>
<dbReference type="Proteomes" id="UP001149163">
    <property type="component" value="Unassembled WGS sequence"/>
</dbReference>
<keyword evidence="1" id="KW-0732">Signal</keyword>
<reference evidence="2" key="1">
    <citation type="submission" date="2022-11" db="EMBL/GenBank/DDBJ databases">
        <authorList>
            <person name="Petersen C."/>
        </authorList>
    </citation>
    <scope>NUCLEOTIDE SEQUENCE</scope>
    <source>
        <strain evidence="2">IBT 26290</strain>
    </source>
</reference>
<evidence type="ECO:0000313" key="2">
    <source>
        <dbReference type="EMBL" id="KAJ5168897.1"/>
    </source>
</evidence>
<dbReference type="EMBL" id="JAPQKN010000002">
    <property type="protein sequence ID" value="KAJ5168897.1"/>
    <property type="molecule type" value="Genomic_DNA"/>
</dbReference>
<feature type="chain" id="PRO_5040815428" evidence="1">
    <location>
        <begin position="20"/>
        <end position="69"/>
    </location>
</feature>
<feature type="signal peptide" evidence="1">
    <location>
        <begin position="1"/>
        <end position="19"/>
    </location>
</feature>
<proteinExistence type="predicted"/>
<dbReference type="OrthoDB" id="4327660at2759"/>
<organism evidence="2 3">
    <name type="scientific">Penicillium canariense</name>
    <dbReference type="NCBI Taxonomy" id="189055"/>
    <lineage>
        <taxon>Eukaryota</taxon>
        <taxon>Fungi</taxon>
        <taxon>Dikarya</taxon>
        <taxon>Ascomycota</taxon>
        <taxon>Pezizomycotina</taxon>
        <taxon>Eurotiomycetes</taxon>
        <taxon>Eurotiomycetidae</taxon>
        <taxon>Eurotiales</taxon>
        <taxon>Aspergillaceae</taxon>
        <taxon>Penicillium</taxon>
    </lineage>
</organism>
<comment type="caution">
    <text evidence="2">The sequence shown here is derived from an EMBL/GenBank/DDBJ whole genome shotgun (WGS) entry which is preliminary data.</text>
</comment>
<dbReference type="RefSeq" id="XP_056545358.1">
    <property type="nucleotide sequence ID" value="XM_056686616.1"/>
</dbReference>
<evidence type="ECO:0000313" key="3">
    <source>
        <dbReference type="Proteomes" id="UP001149163"/>
    </source>
</evidence>
<evidence type="ECO:0000256" key="1">
    <source>
        <dbReference type="SAM" id="SignalP"/>
    </source>
</evidence>